<protein>
    <submittedName>
        <fullName evidence="2">Uncharacterized protein</fullName>
    </submittedName>
</protein>
<organism evidence="2 3">
    <name type="scientific">Sporocytophaga myxococcoides</name>
    <dbReference type="NCBI Taxonomy" id="153721"/>
    <lineage>
        <taxon>Bacteria</taxon>
        <taxon>Pseudomonadati</taxon>
        <taxon>Bacteroidota</taxon>
        <taxon>Cytophagia</taxon>
        <taxon>Cytophagales</taxon>
        <taxon>Cytophagaceae</taxon>
        <taxon>Sporocytophaga</taxon>
    </lineage>
</organism>
<gene>
    <name evidence="2" type="ORF">MYP_2575</name>
</gene>
<dbReference type="STRING" id="153721.MYP_2575"/>
<dbReference type="AlphaFoldDB" id="A0A098LEK9"/>
<keyword evidence="1" id="KW-1133">Transmembrane helix</keyword>
<evidence type="ECO:0000313" key="2">
    <source>
        <dbReference type="EMBL" id="GAL85346.1"/>
    </source>
</evidence>
<sequence>MSKLRASFEKIDEYLNGELSRQELSEFKVMMEKHESLAEEVQLQQLANEAIVELNLTGLRKDLKRISLKQRTASRYKLYGGTATAIILISVIAYFTISPKANELKAEYTDHTKPVSEESPISLNAKVPESIAATPQPLISEITTQKPPYIESQIPLPATSELQSISDSIMPLPETITQLNSINLAIEQMTEHVQEKYTIQSSPVPCKADAIDAFIHIEPVCKDQKGSGKITIDLASVKGGKPGYQFSLNGGANYQEFPVFEDLGFGPAQLLIKDSQGCISRKQLIIPEKNCFKEIILYPLRDETWTAPVISKENKIIIADIQGHILFENHYSDTDNFTWNGKTTDGQDLPVGQYYYTIKGSIGNVIHGYISILR</sequence>
<accession>A0A098LEK9</accession>
<feature type="transmembrane region" description="Helical" evidence="1">
    <location>
        <begin position="78"/>
        <end position="97"/>
    </location>
</feature>
<keyword evidence="3" id="KW-1185">Reference proteome</keyword>
<reference evidence="2 3" key="1">
    <citation type="submission" date="2014-09" db="EMBL/GenBank/DDBJ databases">
        <title>Sporocytophaga myxococcoides PG-01 genome sequencing.</title>
        <authorList>
            <person name="Liu L."/>
            <person name="Gao P.J."/>
            <person name="Chen G.J."/>
            <person name="Wang L.S."/>
        </authorList>
    </citation>
    <scope>NUCLEOTIDE SEQUENCE [LARGE SCALE GENOMIC DNA]</scope>
    <source>
        <strain evidence="2 3">PG-01</strain>
    </source>
</reference>
<dbReference type="Proteomes" id="UP000030185">
    <property type="component" value="Unassembled WGS sequence"/>
</dbReference>
<comment type="caution">
    <text evidence="2">The sequence shown here is derived from an EMBL/GenBank/DDBJ whole genome shotgun (WGS) entry which is preliminary data.</text>
</comment>
<dbReference type="RefSeq" id="WP_045463700.1">
    <property type="nucleotide sequence ID" value="NZ_BBLT01000004.1"/>
</dbReference>
<keyword evidence="1" id="KW-0812">Transmembrane</keyword>
<dbReference type="EMBL" id="BBLT01000004">
    <property type="protein sequence ID" value="GAL85346.1"/>
    <property type="molecule type" value="Genomic_DNA"/>
</dbReference>
<keyword evidence="1" id="KW-0472">Membrane</keyword>
<proteinExistence type="predicted"/>
<evidence type="ECO:0000256" key="1">
    <source>
        <dbReference type="SAM" id="Phobius"/>
    </source>
</evidence>
<name>A0A098LEK9_9BACT</name>
<dbReference type="OrthoDB" id="1524994at2"/>
<evidence type="ECO:0000313" key="3">
    <source>
        <dbReference type="Proteomes" id="UP000030185"/>
    </source>
</evidence>